<accession>A0A5S9M7S0</accession>
<gene>
    <name evidence="1" type="ORF">BsIDN1_32280</name>
</gene>
<proteinExistence type="predicted"/>
<sequence length="49" mass="5706">MAKYTREDIVKLVNEENVKSTSVCNLQTFSERLKMFEIPVSQLVKKSSR</sequence>
<dbReference type="EMBL" id="AP021906">
    <property type="protein sequence ID" value="BBP89610.1"/>
    <property type="molecule type" value="Genomic_DNA"/>
</dbReference>
<dbReference type="AlphaFoldDB" id="A0A5S9M7S0"/>
<evidence type="ECO:0000313" key="1">
    <source>
        <dbReference type="EMBL" id="BBP89610.1"/>
    </source>
</evidence>
<evidence type="ECO:0000313" key="2">
    <source>
        <dbReference type="Proteomes" id="UP000464658"/>
    </source>
</evidence>
<reference evidence="1 2" key="1">
    <citation type="submission" date="2019-12" db="EMBL/GenBank/DDBJ databases">
        <title>Full genome sequence of a Bacillus safensis strain isolated from commercially available natto in Indonesia.</title>
        <authorList>
            <person name="Yoshida M."/>
            <person name="Uomi M."/>
            <person name="Waturangi D."/>
            <person name="Ekaputri J.J."/>
            <person name="Setiamarga D.H.E."/>
        </authorList>
    </citation>
    <scope>NUCLEOTIDE SEQUENCE [LARGE SCALE GENOMIC DNA]</scope>
    <source>
        <strain evidence="1 2">IDN1</strain>
    </source>
</reference>
<name>A0A5S9M7S0_BACIA</name>
<organism evidence="1 2">
    <name type="scientific">Bacillus safensis</name>
    <dbReference type="NCBI Taxonomy" id="561879"/>
    <lineage>
        <taxon>Bacteria</taxon>
        <taxon>Bacillati</taxon>
        <taxon>Bacillota</taxon>
        <taxon>Bacilli</taxon>
        <taxon>Bacillales</taxon>
        <taxon>Bacillaceae</taxon>
        <taxon>Bacillus</taxon>
    </lineage>
</organism>
<protein>
    <submittedName>
        <fullName evidence="1">Uncharacterized protein</fullName>
    </submittedName>
</protein>
<dbReference type="Proteomes" id="UP000464658">
    <property type="component" value="Chromosome"/>
</dbReference>